<sequence>VAPVTLHVYDVGRSVHTGRINSFGAATRAGGVFHGAIEVYGKEFTFAGSNKAMPGIFSSNPRKCPFHTYRESIYLGDCGLTRRQTLAILHRMAADWMAPTYNLLLKNCCFFCKEFALELGVGTIPGWVYELAKVG</sequence>
<dbReference type="FunCoup" id="F0XYV5">
    <property type="interactions" value="139"/>
</dbReference>
<organism evidence="6">
    <name type="scientific">Aureococcus anophagefferens</name>
    <name type="common">Harmful bloom alga</name>
    <dbReference type="NCBI Taxonomy" id="44056"/>
    <lineage>
        <taxon>Eukaryota</taxon>
        <taxon>Sar</taxon>
        <taxon>Stramenopiles</taxon>
        <taxon>Ochrophyta</taxon>
        <taxon>Pelagophyceae</taxon>
        <taxon>Pelagomonadales</taxon>
        <taxon>Pelagomonadaceae</taxon>
        <taxon>Aureococcus</taxon>
    </lineage>
</organism>
<name>F0XYV5_AURAN</name>
<dbReference type="GO" id="GO:0101005">
    <property type="term" value="F:deubiquitinase activity"/>
    <property type="evidence" value="ECO:0007669"/>
    <property type="project" value="TreeGrafter"/>
</dbReference>
<dbReference type="Gene3D" id="3.90.1720.30">
    <property type="entry name" value="PPPDE domains"/>
    <property type="match status" value="1"/>
</dbReference>
<evidence type="ECO:0000256" key="2">
    <source>
        <dbReference type="ARBA" id="ARBA00022670"/>
    </source>
</evidence>
<dbReference type="Proteomes" id="UP000002729">
    <property type="component" value="Unassembled WGS sequence"/>
</dbReference>
<gene>
    <name evidence="5" type="ORF">AURANDRAFT_6216</name>
</gene>
<proteinExistence type="inferred from homology"/>
<evidence type="ECO:0000256" key="1">
    <source>
        <dbReference type="ARBA" id="ARBA00008140"/>
    </source>
</evidence>
<feature type="non-terminal residue" evidence="5">
    <location>
        <position position="1"/>
    </location>
</feature>
<dbReference type="PANTHER" id="PTHR12378">
    <property type="entry name" value="DESUMOYLATING ISOPEPTIDASE"/>
    <property type="match status" value="1"/>
</dbReference>
<dbReference type="KEGG" id="aaf:AURANDRAFT_6216"/>
<dbReference type="RefSeq" id="XP_009032864.1">
    <property type="nucleotide sequence ID" value="XM_009034616.1"/>
</dbReference>
<dbReference type="PROSITE" id="PS51858">
    <property type="entry name" value="PPPDE"/>
    <property type="match status" value="1"/>
</dbReference>
<dbReference type="OMA" id="CCHYSND"/>
<dbReference type="SMART" id="SM01179">
    <property type="entry name" value="DUF862"/>
    <property type="match status" value="1"/>
</dbReference>
<accession>F0XYV5</accession>
<evidence type="ECO:0000256" key="3">
    <source>
        <dbReference type="ARBA" id="ARBA00022801"/>
    </source>
</evidence>
<feature type="non-terminal residue" evidence="5">
    <location>
        <position position="135"/>
    </location>
</feature>
<dbReference type="GO" id="GO:0016579">
    <property type="term" value="P:protein deubiquitination"/>
    <property type="evidence" value="ECO:0007669"/>
    <property type="project" value="TreeGrafter"/>
</dbReference>
<comment type="similarity">
    <text evidence="1">Belongs to the DeSI family.</text>
</comment>
<dbReference type="Pfam" id="PF05903">
    <property type="entry name" value="Peptidase_C97"/>
    <property type="match status" value="1"/>
</dbReference>
<keyword evidence="2" id="KW-0645">Protease</keyword>
<dbReference type="GeneID" id="20223758"/>
<keyword evidence="3" id="KW-0378">Hydrolase</keyword>
<evidence type="ECO:0000313" key="6">
    <source>
        <dbReference type="Proteomes" id="UP000002729"/>
    </source>
</evidence>
<dbReference type="AlphaFoldDB" id="F0XYV5"/>
<dbReference type="InParanoid" id="F0XYV5"/>
<evidence type="ECO:0000259" key="4">
    <source>
        <dbReference type="PROSITE" id="PS51858"/>
    </source>
</evidence>
<dbReference type="GO" id="GO:0006508">
    <property type="term" value="P:proteolysis"/>
    <property type="evidence" value="ECO:0007669"/>
    <property type="project" value="UniProtKB-KW"/>
</dbReference>
<dbReference type="PANTHER" id="PTHR12378:SF80">
    <property type="entry name" value="IP06716P-RELATED"/>
    <property type="match status" value="1"/>
</dbReference>
<dbReference type="EMBL" id="GL833121">
    <property type="protein sequence ID" value="EGB12460.1"/>
    <property type="molecule type" value="Genomic_DNA"/>
</dbReference>
<reference evidence="5 6" key="1">
    <citation type="journal article" date="2011" name="Proc. Natl. Acad. Sci. U.S.A.">
        <title>Niche of harmful alga Aureococcus anophagefferens revealed through ecogenomics.</title>
        <authorList>
            <person name="Gobler C.J."/>
            <person name="Berry D.L."/>
            <person name="Dyhrman S.T."/>
            <person name="Wilhelm S.W."/>
            <person name="Salamov A."/>
            <person name="Lobanov A.V."/>
            <person name="Zhang Y."/>
            <person name="Collier J.L."/>
            <person name="Wurch L.L."/>
            <person name="Kustka A.B."/>
            <person name="Dill B.D."/>
            <person name="Shah M."/>
            <person name="VerBerkmoes N.C."/>
            <person name="Kuo A."/>
            <person name="Terry A."/>
            <person name="Pangilinan J."/>
            <person name="Lindquist E.A."/>
            <person name="Lucas S."/>
            <person name="Paulsen I.T."/>
            <person name="Hattenrath-Lehmann T.K."/>
            <person name="Talmage S.C."/>
            <person name="Walker E.A."/>
            <person name="Koch F."/>
            <person name="Burson A.M."/>
            <person name="Marcoval M.A."/>
            <person name="Tang Y.Z."/>
            <person name="Lecleir G.R."/>
            <person name="Coyne K.J."/>
            <person name="Berg G.M."/>
            <person name="Bertrand E.M."/>
            <person name="Saito M.A."/>
            <person name="Gladyshev V.N."/>
            <person name="Grigoriev I.V."/>
        </authorList>
    </citation>
    <scope>NUCLEOTIDE SEQUENCE [LARGE SCALE GENOMIC DNA]</scope>
    <source>
        <strain evidence="6">CCMP 1984</strain>
    </source>
</reference>
<feature type="domain" description="PPPDE" evidence="4">
    <location>
        <begin position="2"/>
        <end position="135"/>
    </location>
</feature>
<dbReference type="eggNOG" id="KOG0324">
    <property type="taxonomic scope" value="Eukaryota"/>
</dbReference>
<dbReference type="InterPro" id="IPR008580">
    <property type="entry name" value="PPPDE_dom"/>
</dbReference>
<evidence type="ECO:0000313" key="5">
    <source>
        <dbReference type="EMBL" id="EGB12460.1"/>
    </source>
</evidence>
<dbReference type="InterPro" id="IPR042266">
    <property type="entry name" value="PPPDE_sf"/>
</dbReference>
<keyword evidence="6" id="KW-1185">Reference proteome</keyword>
<protein>
    <recommendedName>
        <fullName evidence="4">PPPDE domain-containing protein</fullName>
    </recommendedName>
</protein>
<dbReference type="OrthoDB" id="412286at2759"/>